<keyword evidence="5" id="KW-0687">Ribonucleoprotein</keyword>
<protein>
    <recommendedName>
        <fullName evidence="7">Large ribosomal subunit protein mL54</fullName>
    </recommendedName>
</protein>
<reference evidence="8" key="1">
    <citation type="submission" date="2014-03" db="EMBL/GenBank/DDBJ databases">
        <title>The sialotranscriptome of Amblyomma triste, Amblyomma parvum and Amblyomma cajennense ticks, uncovered by 454-based RNA-seq.</title>
        <authorList>
            <person name="Garcia G.R."/>
            <person name="Gardinassi L.G."/>
            <person name="Ribeiro J.M."/>
            <person name="Anatriello E."/>
            <person name="Ferreira B.R."/>
            <person name="Moreira H.N."/>
            <person name="Mafra C."/>
            <person name="Olegario M.M."/>
            <person name="Szabo P.J."/>
            <person name="Miranda-Santos I.K."/>
            <person name="Maruyama S.R."/>
        </authorList>
    </citation>
    <scope>NUCLEOTIDE SEQUENCE</scope>
    <source>
        <strain evidence="8">Mato Grasso do Sul</strain>
        <tissue evidence="8">Salivary glands</tissue>
    </source>
</reference>
<evidence type="ECO:0000256" key="7">
    <source>
        <dbReference type="ARBA" id="ARBA00035179"/>
    </source>
</evidence>
<evidence type="ECO:0000256" key="6">
    <source>
        <dbReference type="ARBA" id="ARBA00033752"/>
    </source>
</evidence>
<dbReference type="EMBL" id="GBBM01005702">
    <property type="protein sequence ID" value="JAC29716.1"/>
    <property type="molecule type" value="mRNA"/>
</dbReference>
<dbReference type="Pfam" id="PF08561">
    <property type="entry name" value="Ribosomal_L37"/>
    <property type="match status" value="1"/>
</dbReference>
<dbReference type="GO" id="GO:0003735">
    <property type="term" value="F:structural constituent of ribosome"/>
    <property type="evidence" value="ECO:0007669"/>
    <property type="project" value="TreeGrafter"/>
</dbReference>
<evidence type="ECO:0000256" key="2">
    <source>
        <dbReference type="ARBA" id="ARBA00022946"/>
    </source>
</evidence>
<evidence type="ECO:0000256" key="1">
    <source>
        <dbReference type="ARBA" id="ARBA00004173"/>
    </source>
</evidence>
<dbReference type="AlphaFoldDB" id="A0A023G661"/>
<keyword evidence="3 8" id="KW-0689">Ribosomal protein</keyword>
<dbReference type="InterPro" id="IPR013870">
    <property type="entry name" value="Ribosomal_mL54"/>
</dbReference>
<evidence type="ECO:0000256" key="5">
    <source>
        <dbReference type="ARBA" id="ARBA00023274"/>
    </source>
</evidence>
<organism evidence="8">
    <name type="scientific">Amblyomma triste</name>
    <name type="common">Neotropical tick</name>
    <dbReference type="NCBI Taxonomy" id="251400"/>
    <lineage>
        <taxon>Eukaryota</taxon>
        <taxon>Metazoa</taxon>
        <taxon>Ecdysozoa</taxon>
        <taxon>Arthropoda</taxon>
        <taxon>Chelicerata</taxon>
        <taxon>Arachnida</taxon>
        <taxon>Acari</taxon>
        <taxon>Parasitiformes</taxon>
        <taxon>Ixodida</taxon>
        <taxon>Ixodoidea</taxon>
        <taxon>Ixodidae</taxon>
        <taxon>Amblyomminae</taxon>
        <taxon>Amblyomma</taxon>
    </lineage>
</organism>
<name>A0A023G661_AMBTT</name>
<dbReference type="GO" id="GO:0005762">
    <property type="term" value="C:mitochondrial large ribosomal subunit"/>
    <property type="evidence" value="ECO:0007669"/>
    <property type="project" value="TreeGrafter"/>
</dbReference>
<evidence type="ECO:0000256" key="4">
    <source>
        <dbReference type="ARBA" id="ARBA00023128"/>
    </source>
</evidence>
<dbReference type="PANTHER" id="PTHR28595">
    <property type="entry name" value="39S RIBOSOMAL PROTEIN L54, MITOCHONDRIAL"/>
    <property type="match status" value="1"/>
</dbReference>
<keyword evidence="4" id="KW-0496">Mitochondrion</keyword>
<evidence type="ECO:0000313" key="8">
    <source>
        <dbReference type="EMBL" id="JAC29716.1"/>
    </source>
</evidence>
<proteinExistence type="evidence at transcript level"/>
<comment type="subcellular location">
    <subcellularLocation>
        <location evidence="1">Mitochondrion</location>
    </subcellularLocation>
</comment>
<sequence>MAVSMLLRALPRINQQINCSYSCRVLQWLSSRSYAKKVGAAAATAGLSIQTKKKKLPVETDPEKLVRFCCGSNILKEGQDVELGPDDAYPSWLWDLPLNGPPPLSEMDPNTVEYWESLHRRALLHQNKMLSKAPKIRMRINEKEKMRKLKALRFRALASHYYDPGTPLHGYDEQLKRHRLDY</sequence>
<comment type="similarity">
    <text evidence="6">Belongs to the mitochondrion-specific ribosomal protein mL54 family.</text>
</comment>
<dbReference type="PANTHER" id="PTHR28595:SF1">
    <property type="entry name" value="LARGE RIBOSOMAL SUBUNIT PROTEIN ML54"/>
    <property type="match status" value="1"/>
</dbReference>
<keyword evidence="2" id="KW-0809">Transit peptide</keyword>
<accession>A0A023G661</accession>
<evidence type="ECO:0000256" key="3">
    <source>
        <dbReference type="ARBA" id="ARBA00022980"/>
    </source>
</evidence>